<dbReference type="Proteomes" id="UP001241758">
    <property type="component" value="Unassembled WGS sequence"/>
</dbReference>
<comment type="caution">
    <text evidence="1">The sequence shown here is derived from an EMBL/GenBank/DDBJ whole genome shotgun (WGS) entry which is preliminary data.</text>
</comment>
<dbReference type="EMBL" id="JASCTH010000021">
    <property type="protein sequence ID" value="MDI6102645.1"/>
    <property type="molecule type" value="Genomic_DNA"/>
</dbReference>
<evidence type="ECO:0000313" key="1">
    <source>
        <dbReference type="EMBL" id="MDI6102645.1"/>
    </source>
</evidence>
<organism evidence="1 2">
    <name type="scientific">Actinoplanes sandaracinus</name>
    <dbReference type="NCBI Taxonomy" id="3045177"/>
    <lineage>
        <taxon>Bacteria</taxon>
        <taxon>Bacillati</taxon>
        <taxon>Actinomycetota</taxon>
        <taxon>Actinomycetes</taxon>
        <taxon>Micromonosporales</taxon>
        <taxon>Micromonosporaceae</taxon>
        <taxon>Actinoplanes</taxon>
    </lineage>
</organism>
<gene>
    <name evidence="1" type="ORF">QLQ12_28900</name>
</gene>
<reference evidence="1 2" key="1">
    <citation type="submission" date="2023-05" db="EMBL/GenBank/DDBJ databases">
        <title>Actinoplanes sp. NEAU-A12 genome sequencing.</title>
        <authorList>
            <person name="Wang Z.-S."/>
        </authorList>
    </citation>
    <scope>NUCLEOTIDE SEQUENCE [LARGE SCALE GENOMIC DNA]</scope>
    <source>
        <strain evidence="1 2">NEAU-A12</strain>
    </source>
</reference>
<proteinExistence type="predicted"/>
<name>A0ABT6WSE0_9ACTN</name>
<evidence type="ECO:0008006" key="3">
    <source>
        <dbReference type="Google" id="ProtNLM"/>
    </source>
</evidence>
<sequence>MVNRQLRRRCEQAIADLDVPQPIDIHKLCQVLSERNGRPIHLLPMKLPVNSPCGMWVRTTAFDAVFYEAETSVLHQLQIIGHELGHLIGGHQASEVLDAQASRLLLPDLDPALVRRFLGRSNYSRDEEREAEMIGSLLVKQADLSTAPAPADTPPELTDIMNRLQHSLAHHRRSPHG</sequence>
<accession>A0ABT6WSE0</accession>
<evidence type="ECO:0000313" key="2">
    <source>
        <dbReference type="Proteomes" id="UP001241758"/>
    </source>
</evidence>
<protein>
    <recommendedName>
        <fullName evidence="3">IrrE N-terminal-like domain-containing protein</fullName>
    </recommendedName>
</protein>
<keyword evidence="2" id="KW-1185">Reference proteome</keyword>